<keyword evidence="1" id="KW-0472">Membrane</keyword>
<dbReference type="EMBL" id="LNJB01000009">
    <property type="protein sequence ID" value="KYC54713.1"/>
    <property type="molecule type" value="Genomic_DNA"/>
</dbReference>
<name>A0A150JBV9_9EURY</name>
<evidence type="ECO:0000256" key="1">
    <source>
        <dbReference type="SAM" id="Phobius"/>
    </source>
</evidence>
<dbReference type="Proteomes" id="UP000092420">
    <property type="component" value="Unassembled WGS sequence"/>
</dbReference>
<protein>
    <submittedName>
        <fullName evidence="2">Uncharacterized protein</fullName>
    </submittedName>
</protein>
<feature type="transmembrane region" description="Helical" evidence="1">
    <location>
        <begin position="29"/>
        <end position="49"/>
    </location>
</feature>
<gene>
    <name evidence="2" type="ORF">AN188_00877</name>
</gene>
<keyword evidence="1" id="KW-0812">Transmembrane</keyword>
<dbReference type="AlphaFoldDB" id="A0A150JBV9"/>
<sequence length="65" mass="6789">MTTESAPSGTGAPVATYEQVFFSTKNLGALPALILSINLIFIGEVSLALKVSSDLTAYPSIWDLG</sequence>
<organism evidence="2 3">
    <name type="scientific">Candidatus Methanofastidiosum methylothiophilum</name>
    <dbReference type="NCBI Taxonomy" id="1705564"/>
    <lineage>
        <taxon>Archaea</taxon>
        <taxon>Methanobacteriati</taxon>
        <taxon>Methanobacteriota</taxon>
        <taxon>Stenosarchaea group</taxon>
        <taxon>Candidatus Methanofastidiosia</taxon>
        <taxon>Candidatus Methanofastidiosales</taxon>
        <taxon>Candidatus Methanofastidiosaceae</taxon>
        <taxon>Candidatus Methanofastidiosum</taxon>
    </lineage>
</organism>
<evidence type="ECO:0000313" key="2">
    <source>
        <dbReference type="EMBL" id="KYC54713.1"/>
    </source>
</evidence>
<proteinExistence type="predicted"/>
<evidence type="ECO:0000313" key="3">
    <source>
        <dbReference type="Proteomes" id="UP000092420"/>
    </source>
</evidence>
<reference evidence="2 3" key="1">
    <citation type="journal article" date="2016" name="ISME J.">
        <title>Chasing the elusive Euryarchaeota class WSA2: genomes reveal a uniquely fastidious methyl-reducing methanogen.</title>
        <authorList>
            <person name="Nobu M.K."/>
            <person name="Narihiro T."/>
            <person name="Kuroda K."/>
            <person name="Mei R."/>
            <person name="Liu W.T."/>
        </authorList>
    </citation>
    <scope>NUCLEOTIDE SEQUENCE [LARGE SCALE GENOMIC DNA]</scope>
    <source>
        <strain evidence="2">ADurb1013_Bin02101</strain>
    </source>
</reference>
<accession>A0A150JBV9</accession>
<comment type="caution">
    <text evidence="2">The sequence shown here is derived from an EMBL/GenBank/DDBJ whole genome shotgun (WGS) entry which is preliminary data.</text>
</comment>
<keyword evidence="1" id="KW-1133">Transmembrane helix</keyword>